<feature type="region of interest" description="Disordered" evidence="2">
    <location>
        <begin position="314"/>
        <end position="333"/>
    </location>
</feature>
<feature type="coiled-coil region" evidence="1">
    <location>
        <begin position="192"/>
        <end position="219"/>
    </location>
</feature>
<dbReference type="Proteomes" id="UP001187192">
    <property type="component" value="Unassembled WGS sequence"/>
</dbReference>
<protein>
    <submittedName>
        <fullName evidence="4">Uncharacterized protein</fullName>
    </submittedName>
</protein>
<evidence type="ECO:0000313" key="5">
    <source>
        <dbReference type="Proteomes" id="UP001187192"/>
    </source>
</evidence>
<name>A0AA88AV13_FICCA</name>
<dbReference type="PANTHER" id="PTHR38936">
    <property type="entry name" value="TITIN-LIKE ISOFORM X2"/>
    <property type="match status" value="1"/>
</dbReference>
<gene>
    <name evidence="4" type="ORF">TIFTF001_017953</name>
</gene>
<feature type="region of interest" description="Disordered" evidence="2">
    <location>
        <begin position="1"/>
        <end position="30"/>
    </location>
</feature>
<feature type="compositionally biased region" description="Basic and acidic residues" evidence="2">
    <location>
        <begin position="8"/>
        <end position="18"/>
    </location>
</feature>
<keyword evidence="3" id="KW-1133">Transmembrane helix</keyword>
<dbReference type="EMBL" id="BTGU01000029">
    <property type="protein sequence ID" value="GMN48786.1"/>
    <property type="molecule type" value="Genomic_DNA"/>
</dbReference>
<accession>A0AA88AV13</accession>
<evidence type="ECO:0000256" key="1">
    <source>
        <dbReference type="SAM" id="Coils"/>
    </source>
</evidence>
<dbReference type="AlphaFoldDB" id="A0AA88AV13"/>
<feature type="transmembrane region" description="Helical" evidence="3">
    <location>
        <begin position="257"/>
        <end position="277"/>
    </location>
</feature>
<sequence length="333" mass="37475">MLLSLMKVPKEKEVEPEVSHPSQTAEAQSDCANPLVEKENILGEKELTLVETENTLLVKVNLQPSMQANTAKSYSRTKKTKYQTAAIRRSDRINNNIVTDVANNTIVTTQHQDLEPVTEEVILDESQKEDEQVIVEKQLPCSTVGEKSMEEKLDYISQLLEAQGKNIKEMMSKEPRKESAGDSPNMVYKNLYINCQKKNEALTKENRELLLKLEIALAKLEGVRPGDIVCLGYFALSILMGKPCICDFTLFSNLLHGPIYLIICLLFFVDFFLPFAFERGTRVSAEWMQSVRDITLMSNVTRTATEQAICNALSPQSRGRKAREKKGGLKLAV</sequence>
<keyword evidence="3" id="KW-0472">Membrane</keyword>
<evidence type="ECO:0000313" key="4">
    <source>
        <dbReference type="EMBL" id="GMN48786.1"/>
    </source>
</evidence>
<reference evidence="4" key="1">
    <citation type="submission" date="2023-07" db="EMBL/GenBank/DDBJ databases">
        <title>draft genome sequence of fig (Ficus carica).</title>
        <authorList>
            <person name="Takahashi T."/>
            <person name="Nishimura K."/>
        </authorList>
    </citation>
    <scope>NUCLEOTIDE SEQUENCE</scope>
</reference>
<proteinExistence type="predicted"/>
<keyword evidence="3" id="KW-0812">Transmembrane</keyword>
<comment type="caution">
    <text evidence="4">The sequence shown here is derived from an EMBL/GenBank/DDBJ whole genome shotgun (WGS) entry which is preliminary data.</text>
</comment>
<keyword evidence="5" id="KW-1185">Reference proteome</keyword>
<evidence type="ECO:0000256" key="2">
    <source>
        <dbReference type="SAM" id="MobiDB-lite"/>
    </source>
</evidence>
<feature type="compositionally biased region" description="Polar residues" evidence="2">
    <location>
        <begin position="20"/>
        <end position="30"/>
    </location>
</feature>
<evidence type="ECO:0000256" key="3">
    <source>
        <dbReference type="SAM" id="Phobius"/>
    </source>
</evidence>
<keyword evidence="1" id="KW-0175">Coiled coil</keyword>
<dbReference type="PANTHER" id="PTHR38936:SF1">
    <property type="entry name" value="DUF641 DOMAIN-CONTAINING PROTEIN"/>
    <property type="match status" value="1"/>
</dbReference>
<organism evidence="4 5">
    <name type="scientific">Ficus carica</name>
    <name type="common">Common fig</name>
    <dbReference type="NCBI Taxonomy" id="3494"/>
    <lineage>
        <taxon>Eukaryota</taxon>
        <taxon>Viridiplantae</taxon>
        <taxon>Streptophyta</taxon>
        <taxon>Embryophyta</taxon>
        <taxon>Tracheophyta</taxon>
        <taxon>Spermatophyta</taxon>
        <taxon>Magnoliopsida</taxon>
        <taxon>eudicotyledons</taxon>
        <taxon>Gunneridae</taxon>
        <taxon>Pentapetalae</taxon>
        <taxon>rosids</taxon>
        <taxon>fabids</taxon>
        <taxon>Rosales</taxon>
        <taxon>Moraceae</taxon>
        <taxon>Ficeae</taxon>
        <taxon>Ficus</taxon>
    </lineage>
</organism>